<dbReference type="RefSeq" id="WP_104922678.1">
    <property type="nucleotide sequence ID" value="NZ_CP019062.1"/>
</dbReference>
<dbReference type="InterPro" id="IPR003838">
    <property type="entry name" value="ABC3_permease_C"/>
</dbReference>
<keyword evidence="6 8" id="KW-1133">Transmembrane helix</keyword>
<dbReference type="InterPro" id="IPR051447">
    <property type="entry name" value="Lipoprotein-release_system"/>
</dbReference>
<sequence length="416" mass="45048">MSGIPFSLLIGLRFSRGRRRSGMVSLISVISTLGIALGVAVLIVGLSAMNGFERELKERVLAVVPHGEIRPVNQPFNDWQGVLDRVEKVPGIVAAAPYIQFNGLIEHGAKLRAIQLKGVDPQSEPRVSAAPKFVQNNAWQNFKAGQQQLILGKGVADAVGVKQGDWVTVMIPNSDPEMKLLQPKRIRLQVAGILQLSGQLDHSLGMVPLADAQQYQDMGTSVTGIDIKVNDVFAAQKLVHDAGEVTQSYVYISSWIGTYGYMYRDIQMVRAIMYMAMVLVIGVACFNIVSTLVMAVKDKSSDIAILRTLGAKDGLIRAVFIWYGLLAGLVGSVAGVVIGVIASFQLTNIVNGLQKLTGHQFLSGDIYFIDFLPSEVHWLDVGGVLLTALVLSLVASWYPARRASRIDPARVLSGGQ</sequence>
<feature type="transmembrane region" description="Helical" evidence="8">
    <location>
        <begin position="271"/>
        <end position="294"/>
    </location>
</feature>
<dbReference type="OrthoDB" id="9808461at2"/>
<dbReference type="InterPro" id="IPR011925">
    <property type="entry name" value="LolCE_TM"/>
</dbReference>
<keyword evidence="12" id="KW-1185">Reference proteome</keyword>
<comment type="subcellular location">
    <subcellularLocation>
        <location evidence="1">Cell membrane</location>
        <topology evidence="1">Multi-pass membrane protein</topology>
    </subcellularLocation>
</comment>
<dbReference type="GO" id="GO:0098797">
    <property type="term" value="C:plasma membrane protein complex"/>
    <property type="evidence" value="ECO:0007669"/>
    <property type="project" value="TreeGrafter"/>
</dbReference>
<evidence type="ECO:0000256" key="5">
    <source>
        <dbReference type="ARBA" id="ARBA00022692"/>
    </source>
</evidence>
<dbReference type="EMBL" id="CP019062">
    <property type="protein sequence ID" value="AVF35171.1"/>
    <property type="molecule type" value="Genomic_DNA"/>
</dbReference>
<dbReference type="InterPro" id="IPR011926">
    <property type="entry name" value="LolE_gammaproteobact"/>
</dbReference>
<evidence type="ECO:0000313" key="11">
    <source>
        <dbReference type="EMBL" id="AVF35171.1"/>
    </source>
</evidence>
<dbReference type="KEGG" id="rox:BV494_09595"/>
<evidence type="ECO:0000256" key="2">
    <source>
        <dbReference type="ARBA" id="ARBA00005236"/>
    </source>
</evidence>
<evidence type="ECO:0000256" key="8">
    <source>
        <dbReference type="SAM" id="Phobius"/>
    </source>
</evidence>
<evidence type="ECO:0000256" key="4">
    <source>
        <dbReference type="ARBA" id="ARBA00022475"/>
    </source>
</evidence>
<dbReference type="Pfam" id="PF12704">
    <property type="entry name" value="MacB_PCD"/>
    <property type="match status" value="1"/>
</dbReference>
<dbReference type="NCBIfam" id="NF008357">
    <property type="entry name" value="PRK11146.1"/>
    <property type="match status" value="1"/>
</dbReference>
<proteinExistence type="inferred from homology"/>
<comment type="similarity">
    <text evidence="2">Belongs to the ABC-4 integral membrane protein family. LolC/E subfamily.</text>
</comment>
<dbReference type="PANTHER" id="PTHR30489">
    <property type="entry name" value="LIPOPROTEIN-RELEASING SYSTEM TRANSMEMBRANE PROTEIN LOLE"/>
    <property type="match status" value="1"/>
</dbReference>
<feature type="transmembrane region" description="Helical" evidence="8">
    <location>
        <begin position="21"/>
        <end position="49"/>
    </location>
</feature>
<dbReference type="GO" id="GO:0044874">
    <property type="term" value="P:lipoprotein localization to outer membrane"/>
    <property type="evidence" value="ECO:0007669"/>
    <property type="project" value="InterPro"/>
</dbReference>
<dbReference type="AlphaFoldDB" id="A0A2L1UQF9"/>
<feature type="domain" description="MacB-like periplasmic core" evidence="10">
    <location>
        <begin position="28"/>
        <end position="238"/>
    </location>
</feature>
<dbReference type="NCBIfam" id="TIGR02213">
    <property type="entry name" value="lolE_release"/>
    <property type="match status" value="1"/>
</dbReference>
<evidence type="ECO:0000256" key="6">
    <source>
        <dbReference type="ARBA" id="ARBA00022989"/>
    </source>
</evidence>
<evidence type="ECO:0000256" key="7">
    <source>
        <dbReference type="ARBA" id="ARBA00023136"/>
    </source>
</evidence>
<dbReference type="Pfam" id="PF02687">
    <property type="entry name" value="FtsX"/>
    <property type="match status" value="1"/>
</dbReference>
<dbReference type="Proteomes" id="UP000239197">
    <property type="component" value="Chromosome"/>
</dbReference>
<evidence type="ECO:0000259" key="9">
    <source>
        <dbReference type="Pfam" id="PF02687"/>
    </source>
</evidence>
<dbReference type="GO" id="GO:0042953">
    <property type="term" value="P:lipoprotein transport"/>
    <property type="evidence" value="ECO:0007669"/>
    <property type="project" value="InterPro"/>
</dbReference>
<accession>A0A2L1UQF9</accession>
<evidence type="ECO:0000313" key="12">
    <source>
        <dbReference type="Proteomes" id="UP000239197"/>
    </source>
</evidence>
<feature type="domain" description="ABC3 transporter permease C-terminal" evidence="9">
    <location>
        <begin position="275"/>
        <end position="408"/>
    </location>
</feature>
<keyword evidence="4" id="KW-1003">Cell membrane</keyword>
<gene>
    <name evidence="11" type="ORF">BV494_09595</name>
</gene>
<evidence type="ECO:0000259" key="10">
    <source>
        <dbReference type="Pfam" id="PF12704"/>
    </source>
</evidence>
<evidence type="ECO:0000256" key="1">
    <source>
        <dbReference type="ARBA" id="ARBA00004651"/>
    </source>
</evidence>
<dbReference type="NCBIfam" id="TIGR02212">
    <property type="entry name" value="lolCE"/>
    <property type="match status" value="1"/>
</dbReference>
<feature type="transmembrane region" description="Helical" evidence="8">
    <location>
        <begin position="315"/>
        <end position="344"/>
    </location>
</feature>
<reference evidence="12" key="1">
    <citation type="submission" date="2017-01" db="EMBL/GenBank/DDBJ databases">
        <title>Genome sequence of Rouxiella sp. ERMR1:05.</title>
        <authorList>
            <person name="Kumar R."/>
            <person name="Singh D."/>
            <person name="Kumar S."/>
        </authorList>
    </citation>
    <scope>NUCLEOTIDE SEQUENCE [LARGE SCALE GENOMIC DNA]</scope>
    <source>
        <strain evidence="12">ERMR1:05</strain>
    </source>
</reference>
<feature type="transmembrane region" description="Helical" evidence="8">
    <location>
        <begin position="381"/>
        <end position="400"/>
    </location>
</feature>
<protein>
    <submittedName>
        <fullName evidence="11">Lipoprotein transporter subunit LolE</fullName>
    </submittedName>
</protein>
<dbReference type="PANTHER" id="PTHR30489:SF0">
    <property type="entry name" value="LIPOPROTEIN-RELEASING SYSTEM TRANSMEMBRANE PROTEIN LOLE"/>
    <property type="match status" value="1"/>
</dbReference>
<dbReference type="InterPro" id="IPR025857">
    <property type="entry name" value="MacB_PCD"/>
</dbReference>
<name>A0A2L1UQF9_9GAMM</name>
<evidence type="ECO:0000256" key="3">
    <source>
        <dbReference type="ARBA" id="ARBA00022448"/>
    </source>
</evidence>
<keyword evidence="7 8" id="KW-0472">Membrane</keyword>
<organism evidence="11 12">
    <name type="scientific">Rahnella sikkimica</name>
    <dbReference type="NCBI Taxonomy" id="1805933"/>
    <lineage>
        <taxon>Bacteria</taxon>
        <taxon>Pseudomonadati</taxon>
        <taxon>Pseudomonadota</taxon>
        <taxon>Gammaproteobacteria</taxon>
        <taxon>Enterobacterales</taxon>
        <taxon>Yersiniaceae</taxon>
        <taxon>Rahnella</taxon>
    </lineage>
</organism>
<keyword evidence="11" id="KW-0449">Lipoprotein</keyword>
<keyword evidence="3" id="KW-0813">Transport</keyword>
<keyword evidence="5 8" id="KW-0812">Transmembrane</keyword>